<evidence type="ECO:0000313" key="2">
    <source>
        <dbReference type="EMBL" id="MDW9253721.1"/>
    </source>
</evidence>
<accession>A0AAW9D142</accession>
<protein>
    <submittedName>
        <fullName evidence="2">Uncharacterized protein</fullName>
    </submittedName>
</protein>
<comment type="caution">
    <text evidence="2">The sequence shown here is derived from an EMBL/GenBank/DDBJ whole genome shotgun (WGS) entry which is preliminary data.</text>
</comment>
<name>A0AAW9D142_BURTH</name>
<proteinExistence type="predicted"/>
<evidence type="ECO:0000313" key="3">
    <source>
        <dbReference type="Proteomes" id="UP001272137"/>
    </source>
</evidence>
<sequence length="43" mass="4693">MSPSGAAKQRGERFRRPPKNARSASAFFTAGTFRHRALPSGTM</sequence>
<evidence type="ECO:0000256" key="1">
    <source>
        <dbReference type="SAM" id="MobiDB-lite"/>
    </source>
</evidence>
<organism evidence="2 3">
    <name type="scientific">Burkholderia thailandensis</name>
    <dbReference type="NCBI Taxonomy" id="57975"/>
    <lineage>
        <taxon>Bacteria</taxon>
        <taxon>Pseudomonadati</taxon>
        <taxon>Pseudomonadota</taxon>
        <taxon>Betaproteobacteria</taxon>
        <taxon>Burkholderiales</taxon>
        <taxon>Burkholderiaceae</taxon>
        <taxon>Burkholderia</taxon>
        <taxon>pseudomallei group</taxon>
    </lineage>
</organism>
<gene>
    <name evidence="2" type="ORF">C7S16_6680</name>
</gene>
<feature type="region of interest" description="Disordered" evidence="1">
    <location>
        <begin position="1"/>
        <end position="28"/>
    </location>
</feature>
<dbReference type="EMBL" id="QXCT01000001">
    <property type="protein sequence ID" value="MDW9253721.1"/>
    <property type="molecule type" value="Genomic_DNA"/>
</dbReference>
<reference evidence="2" key="1">
    <citation type="submission" date="2018-08" db="EMBL/GenBank/DDBJ databases">
        <title>Identification of Burkholderia cepacia strains that express a Burkholderia pseudomallei-like capsular polysaccharide.</title>
        <authorList>
            <person name="Burtnick M.N."/>
            <person name="Vongsouvath M."/>
            <person name="Newton P."/>
            <person name="Wuthiekanun V."/>
            <person name="Limmathurotsakul D."/>
            <person name="Brett P.J."/>
            <person name="Chantratita N."/>
            <person name="Dance D.A."/>
        </authorList>
    </citation>
    <scope>NUCLEOTIDE SEQUENCE</scope>
    <source>
        <strain evidence="2">SBXCC001</strain>
    </source>
</reference>
<dbReference type="AlphaFoldDB" id="A0AAW9D142"/>
<dbReference type="Proteomes" id="UP001272137">
    <property type="component" value="Unassembled WGS sequence"/>
</dbReference>